<dbReference type="AlphaFoldDB" id="A0A844D2U5"/>
<accession>A0A844D2U5</accession>
<organism evidence="2 3">
    <name type="scientific">Roseovarius bejariae</name>
    <dbReference type="NCBI Taxonomy" id="2576383"/>
    <lineage>
        <taxon>Bacteria</taxon>
        <taxon>Pseudomonadati</taxon>
        <taxon>Pseudomonadota</taxon>
        <taxon>Alphaproteobacteria</taxon>
        <taxon>Rhodobacterales</taxon>
        <taxon>Roseobacteraceae</taxon>
        <taxon>Roseovarius</taxon>
    </lineage>
</organism>
<name>A0A844D2U5_9RHOB</name>
<gene>
    <name evidence="2" type="ORF">FDP25_13965</name>
</gene>
<dbReference type="Gene3D" id="1.25.40.10">
    <property type="entry name" value="Tetratricopeptide repeat domain"/>
    <property type="match status" value="3"/>
</dbReference>
<dbReference type="InterPro" id="IPR036366">
    <property type="entry name" value="PGBDSf"/>
</dbReference>
<feature type="chain" id="PRO_5032658359" evidence="1">
    <location>
        <begin position="23"/>
        <end position="644"/>
    </location>
</feature>
<dbReference type="PANTHER" id="PTHR11102:SF160">
    <property type="entry name" value="ERAD-ASSOCIATED E3 UBIQUITIN-PROTEIN LIGASE COMPONENT HRD3"/>
    <property type="match status" value="1"/>
</dbReference>
<sequence length="644" mass="68528">MIEMLRPLILMTLLSLPMSAQAEMIEGKVALVAERGRVEITLPAGVSANPDDPVTLLADIPGLGLTAISTLWRVERIEGQRLIAVPEAPPTGTPQPGYVARIDSSVTQAGQAGDRGEQSDAAAAQSGAEDLAMHLPDIPLRQIDPSPAAENLYLAAQNLMSEGEFAQAAPLLRDAARQYHGHAMTELGALYAFGMGVPQLHEVALAWQELAAQYGEPDAYLRLGLMHLTGQGGAADIPMGTEMLHKAAAYGSAQGMYLLALLYEDGTGVPASEHEMVSWLREAADYGYGPAQSVVGQIYLDGDAGVSADRARARDYLTRAAENGQVAAMDTLAGLLESSNPEQARYWRDAAHAAPANHENEALCVRDWECYDAVEPAAQLQQPAQPVAPAAEAIAGPARQTDEVQDCDRLAAHPFDADRPDPALGVDYAAIDAARALVACEAAIARWPDSRRFHANLASVLHKLDRPAEAFDSAMIAAEMGSAQGMAFVATMYKSGSGVQPDPARALYWFERSADAGNVAAMMFAASMTINPDSQLYDPVRAAGFYRAASEAGHADGTANLGVLVNNGQGVRYDPARAATLLLDALERGSQKAYQELMVEYSGLSPDTRKYVQRLLQTRGLYSGGIDGVFGPATVRALRAVHRD</sequence>
<proteinExistence type="predicted"/>
<dbReference type="OrthoDB" id="9816009at2"/>
<dbReference type="Pfam" id="PF08238">
    <property type="entry name" value="Sel1"/>
    <property type="match status" value="7"/>
</dbReference>
<dbReference type="SUPFAM" id="SSF81901">
    <property type="entry name" value="HCP-like"/>
    <property type="match status" value="2"/>
</dbReference>
<evidence type="ECO:0000256" key="1">
    <source>
        <dbReference type="SAM" id="SignalP"/>
    </source>
</evidence>
<reference evidence="2 3" key="1">
    <citation type="submission" date="2019-05" db="EMBL/GenBank/DDBJ databases">
        <title>Roseovarius bejariae sp. nov., a moderately halophylic bacterium isolated from a saline soil in Rambla Salada (Murcia).</title>
        <authorList>
            <person name="Castro D.J."/>
            <person name="Gomez-Altuve A."/>
            <person name="Reina J.C."/>
            <person name="Rodriguez M."/>
            <person name="Sampedro I."/>
            <person name="Llamas I."/>
            <person name="Martinez-Checa F."/>
        </authorList>
    </citation>
    <scope>NUCLEOTIDE SEQUENCE [LARGE SCALE GENOMIC DNA]</scope>
    <source>
        <strain evidence="2 3">A21</strain>
    </source>
</reference>
<feature type="signal peptide" evidence="1">
    <location>
        <begin position="1"/>
        <end position="22"/>
    </location>
</feature>
<dbReference type="InterPro" id="IPR050767">
    <property type="entry name" value="Sel1_AlgK"/>
</dbReference>
<dbReference type="SMART" id="SM00671">
    <property type="entry name" value="SEL1"/>
    <property type="match status" value="6"/>
</dbReference>
<dbReference type="EMBL" id="SZWE01000002">
    <property type="protein sequence ID" value="MRU16544.1"/>
    <property type="molecule type" value="Genomic_DNA"/>
</dbReference>
<comment type="caution">
    <text evidence="2">The sequence shown here is derived from an EMBL/GenBank/DDBJ whole genome shotgun (WGS) entry which is preliminary data.</text>
</comment>
<evidence type="ECO:0000313" key="3">
    <source>
        <dbReference type="Proteomes" id="UP000564704"/>
    </source>
</evidence>
<keyword evidence="3" id="KW-1185">Reference proteome</keyword>
<keyword evidence="1" id="KW-0732">Signal</keyword>
<dbReference type="PANTHER" id="PTHR11102">
    <property type="entry name" value="SEL-1-LIKE PROTEIN"/>
    <property type="match status" value="1"/>
</dbReference>
<dbReference type="SUPFAM" id="SSF47090">
    <property type="entry name" value="PGBD-like"/>
    <property type="match status" value="1"/>
</dbReference>
<evidence type="ECO:0000313" key="2">
    <source>
        <dbReference type="EMBL" id="MRU16544.1"/>
    </source>
</evidence>
<protein>
    <submittedName>
        <fullName evidence="2">SEL1-like repeat protein</fullName>
    </submittedName>
</protein>
<dbReference type="Gene3D" id="1.10.101.10">
    <property type="entry name" value="PGBD-like superfamily/PGBD"/>
    <property type="match status" value="1"/>
</dbReference>
<dbReference type="InterPro" id="IPR006597">
    <property type="entry name" value="Sel1-like"/>
</dbReference>
<dbReference type="InterPro" id="IPR011990">
    <property type="entry name" value="TPR-like_helical_dom_sf"/>
</dbReference>
<dbReference type="InterPro" id="IPR036365">
    <property type="entry name" value="PGBD-like_sf"/>
</dbReference>
<dbReference type="Proteomes" id="UP000564704">
    <property type="component" value="Unassembled WGS sequence"/>
</dbReference>